<dbReference type="SUPFAM" id="SSF51261">
    <property type="entry name" value="Duplicated hybrid motif"/>
    <property type="match status" value="1"/>
</dbReference>
<sequence length="312" mass="32685">MRRAGPLLALLAAACAGTAPAPRAGGAAEAPRPPRPSPPPAPPQTAARFELDGAMSQGGMVLGRAPAGTVALHLDAEPVALAPDGRFLIGFGRDHGPTAELVARLVDGQTLRQTLTIRPRAWRIEALPIPRGTSPSPEFLARRSAELAQIRAARTASLTVASDGWRQRMAWPAIGRISGLFGAQRVYQGEKGAYHSGLDIARPQGSPVYAPADGVVLLAATDQVFSLEGHLLMVGHGMGLDSAFLHLSRILVRPGQRVRQGEQIGEVGMTGRATGPHLHWALTWHGERLDPLLVVPPPPAGTMPGLSVPAAP</sequence>
<evidence type="ECO:0000256" key="2">
    <source>
        <dbReference type="SAM" id="SignalP"/>
    </source>
</evidence>
<feature type="compositionally biased region" description="Pro residues" evidence="1">
    <location>
        <begin position="31"/>
        <end position="43"/>
    </location>
</feature>
<evidence type="ECO:0000256" key="1">
    <source>
        <dbReference type="SAM" id="MobiDB-lite"/>
    </source>
</evidence>
<feature type="domain" description="M23ase beta-sheet core" evidence="3">
    <location>
        <begin position="194"/>
        <end position="291"/>
    </location>
</feature>
<keyword evidence="2" id="KW-0732">Signal</keyword>
<feature type="signal peptide" evidence="2">
    <location>
        <begin position="1"/>
        <end position="21"/>
    </location>
</feature>
<dbReference type="RefSeq" id="WP_252167137.1">
    <property type="nucleotide sequence ID" value="NZ_CP084930.1"/>
</dbReference>
<dbReference type="Gene3D" id="2.70.70.10">
    <property type="entry name" value="Glucose Permease (Domain IIA)"/>
    <property type="match status" value="1"/>
</dbReference>
<dbReference type="InterPro" id="IPR016047">
    <property type="entry name" value="M23ase_b-sheet_dom"/>
</dbReference>
<name>A0ABY4X9D8_9SPHN</name>
<keyword evidence="5" id="KW-1185">Reference proteome</keyword>
<dbReference type="PROSITE" id="PS51257">
    <property type="entry name" value="PROKAR_LIPOPROTEIN"/>
    <property type="match status" value="1"/>
</dbReference>
<dbReference type="CDD" id="cd12797">
    <property type="entry name" value="M23_peptidase"/>
    <property type="match status" value="1"/>
</dbReference>
<accession>A0ABY4X9D8</accession>
<evidence type="ECO:0000313" key="5">
    <source>
        <dbReference type="Proteomes" id="UP001056937"/>
    </source>
</evidence>
<feature type="chain" id="PRO_5046525554" evidence="2">
    <location>
        <begin position="22"/>
        <end position="312"/>
    </location>
</feature>
<feature type="compositionally biased region" description="Low complexity" evidence="1">
    <location>
        <begin position="20"/>
        <end position="30"/>
    </location>
</feature>
<dbReference type="InterPro" id="IPR011055">
    <property type="entry name" value="Dup_hybrid_motif"/>
</dbReference>
<dbReference type="PANTHER" id="PTHR21666">
    <property type="entry name" value="PEPTIDASE-RELATED"/>
    <property type="match status" value="1"/>
</dbReference>
<reference evidence="4" key="1">
    <citation type="journal article" date="2022" name="Toxins">
        <title>Genomic Analysis of Sphingopyxis sp. USTB-05 for Biodegrading Cyanobacterial Hepatotoxins.</title>
        <authorList>
            <person name="Liu C."/>
            <person name="Xu Q."/>
            <person name="Zhao Z."/>
            <person name="Zhang H."/>
            <person name="Liu X."/>
            <person name="Yin C."/>
            <person name="Liu Y."/>
            <person name="Yan H."/>
        </authorList>
    </citation>
    <scope>NUCLEOTIDE SEQUENCE</scope>
    <source>
        <strain evidence="4">NBD5</strain>
    </source>
</reference>
<dbReference type="EMBL" id="CP084930">
    <property type="protein sequence ID" value="USI73326.1"/>
    <property type="molecule type" value="Genomic_DNA"/>
</dbReference>
<protein>
    <submittedName>
        <fullName evidence="4">M23 family metallopeptidase</fullName>
    </submittedName>
</protein>
<dbReference type="InterPro" id="IPR050570">
    <property type="entry name" value="Cell_wall_metabolism_enzyme"/>
</dbReference>
<evidence type="ECO:0000313" key="4">
    <source>
        <dbReference type="EMBL" id="USI73326.1"/>
    </source>
</evidence>
<organism evidence="4 5">
    <name type="scientific">Sphingomonas morindae</name>
    <dbReference type="NCBI Taxonomy" id="1541170"/>
    <lineage>
        <taxon>Bacteria</taxon>
        <taxon>Pseudomonadati</taxon>
        <taxon>Pseudomonadota</taxon>
        <taxon>Alphaproteobacteria</taxon>
        <taxon>Sphingomonadales</taxon>
        <taxon>Sphingomonadaceae</taxon>
        <taxon>Sphingomonas</taxon>
    </lineage>
</organism>
<dbReference type="Proteomes" id="UP001056937">
    <property type="component" value="Chromosome 1"/>
</dbReference>
<dbReference type="Pfam" id="PF01551">
    <property type="entry name" value="Peptidase_M23"/>
    <property type="match status" value="1"/>
</dbReference>
<feature type="region of interest" description="Disordered" evidence="1">
    <location>
        <begin position="20"/>
        <end position="45"/>
    </location>
</feature>
<dbReference type="PANTHER" id="PTHR21666:SF285">
    <property type="entry name" value="M23 FAMILY METALLOPEPTIDASE"/>
    <property type="match status" value="1"/>
</dbReference>
<gene>
    <name evidence="4" type="ORF">LHA26_02260</name>
</gene>
<evidence type="ECO:0000259" key="3">
    <source>
        <dbReference type="Pfam" id="PF01551"/>
    </source>
</evidence>
<proteinExistence type="predicted"/>